<dbReference type="Proteomes" id="UP000254863">
    <property type="component" value="Unassembled WGS sequence"/>
</dbReference>
<dbReference type="GO" id="GO:0016874">
    <property type="term" value="F:ligase activity"/>
    <property type="evidence" value="ECO:0007669"/>
    <property type="project" value="UniProtKB-KW"/>
</dbReference>
<dbReference type="EMBL" id="UGMS01000002">
    <property type="protein sequence ID" value="STW66303.1"/>
    <property type="molecule type" value="Genomic_DNA"/>
</dbReference>
<dbReference type="AlphaFoldDB" id="A0A7H4PEH6"/>
<evidence type="ECO:0000313" key="2">
    <source>
        <dbReference type="EMBL" id="STW66303.1"/>
    </source>
</evidence>
<reference evidence="2 3" key="1">
    <citation type="submission" date="2018-06" db="EMBL/GenBank/DDBJ databases">
        <authorList>
            <consortium name="Pathogen Informatics"/>
            <person name="Doyle S."/>
        </authorList>
    </citation>
    <scope>NUCLEOTIDE SEQUENCE [LARGE SCALE GENOMIC DNA]</scope>
    <source>
        <strain evidence="2 3">NCTC11685</strain>
    </source>
</reference>
<name>A0A7H4PEH6_9ENTR</name>
<sequence>MTTAKMMGHFDPQSTQTEEVAVSPPGLEQLVERVRCRSPFYAEHYRHLATRGWQLKDLPLINPERYWGGEPGPEKLARPHRAGGGRYCL</sequence>
<keyword evidence="2" id="KW-0436">Ligase</keyword>
<feature type="region of interest" description="Disordered" evidence="1">
    <location>
        <begin position="70"/>
        <end position="89"/>
    </location>
</feature>
<evidence type="ECO:0000313" key="3">
    <source>
        <dbReference type="Proteomes" id="UP000254863"/>
    </source>
</evidence>
<gene>
    <name evidence="2" type="ORF">NCTC11685_04046</name>
</gene>
<evidence type="ECO:0000256" key="1">
    <source>
        <dbReference type="SAM" id="MobiDB-lite"/>
    </source>
</evidence>
<comment type="caution">
    <text evidence="2">The sequence shown here is derived from an EMBL/GenBank/DDBJ whole genome shotgun (WGS) entry which is preliminary data.</text>
</comment>
<feature type="region of interest" description="Disordered" evidence="1">
    <location>
        <begin position="1"/>
        <end position="24"/>
    </location>
</feature>
<organism evidence="2 3">
    <name type="scientific">Klebsiella michiganensis</name>
    <dbReference type="NCBI Taxonomy" id="1134687"/>
    <lineage>
        <taxon>Bacteria</taxon>
        <taxon>Pseudomonadati</taxon>
        <taxon>Pseudomonadota</taxon>
        <taxon>Gammaproteobacteria</taxon>
        <taxon>Enterobacterales</taxon>
        <taxon>Enterobacteriaceae</taxon>
        <taxon>Klebsiella/Raoultella group</taxon>
        <taxon>Klebsiella</taxon>
    </lineage>
</organism>
<accession>A0A7H4PEH6</accession>
<protein>
    <submittedName>
        <fullName evidence="2">Phenylacetate-coenzyme A ligase</fullName>
    </submittedName>
</protein>
<proteinExistence type="predicted"/>